<dbReference type="EMBL" id="CP006731">
    <property type="protein sequence ID" value="AHB71912.1"/>
    <property type="molecule type" value="Genomic_DNA"/>
</dbReference>
<keyword evidence="1" id="KW-0812">Transmembrane</keyword>
<gene>
    <name evidence="2" type="ORF">P262_04993</name>
</gene>
<name>V5U443_9ENTR</name>
<feature type="transmembrane region" description="Helical" evidence="1">
    <location>
        <begin position="18"/>
        <end position="38"/>
    </location>
</feature>
<evidence type="ECO:0000313" key="3">
    <source>
        <dbReference type="Proteomes" id="UP000018545"/>
    </source>
</evidence>
<organism evidence="2 3">
    <name type="scientific">Cronobacter malonaticus</name>
    <dbReference type="NCBI Taxonomy" id="413503"/>
    <lineage>
        <taxon>Bacteria</taxon>
        <taxon>Pseudomonadati</taxon>
        <taxon>Pseudomonadota</taxon>
        <taxon>Gammaproteobacteria</taxon>
        <taxon>Enterobacterales</taxon>
        <taxon>Enterobacteriaceae</taxon>
        <taxon>Cronobacter</taxon>
    </lineage>
</organism>
<dbReference type="AlphaFoldDB" id="V5U443"/>
<accession>V5U443</accession>
<evidence type="ECO:0000313" key="2">
    <source>
        <dbReference type="EMBL" id="AHB71912.1"/>
    </source>
</evidence>
<dbReference type="KEGG" id="csi:P262_04993"/>
<protein>
    <submittedName>
        <fullName evidence="2">Uncharacterized protein</fullName>
    </submittedName>
</protein>
<feature type="transmembrane region" description="Helical" evidence="1">
    <location>
        <begin position="204"/>
        <end position="228"/>
    </location>
</feature>
<dbReference type="GeneID" id="45717974"/>
<sequence>MSTEGAQLKTLAKKIGKYFVALLPYSTILSGVIIWSYLSSVGRVDLLMGAFSFNIGLISLLISAAVFSLIISVTLVLPSAILLAHSEFYLEKDDQEHNNYLPLICFAVSVIYLTLIFLLSAIFTEELPFSNWIIFIIIFLFAIWAAYYFKVGLIKHPFNQQERKWWLPYFNLLILLVNMLFIMLPGLSISIPAALLIHSSRGEGLWALFVAWAFMSLFAFLAFLPAIVHYLRNRKSQNDASQNSESNNSQKGIDALKPFLLTSVIAVICIVLLFPTLWSTLVFGSLVSIGLVDPQPHYYRVDDEKFSPALFPQAVWQTQEMPGRDEKAFFIRGVNLFSTGSVNLICPAYIVKLRAQATARDYANFIPGNNEASVRYFRQMMKGCVAFETGEIRRWDTLFDANGAIKK</sequence>
<feature type="transmembrane region" description="Helical" evidence="1">
    <location>
        <begin position="329"/>
        <end position="351"/>
    </location>
</feature>
<feature type="transmembrane region" description="Helical" evidence="1">
    <location>
        <begin position="103"/>
        <end position="123"/>
    </location>
</feature>
<dbReference type="Proteomes" id="UP000018545">
    <property type="component" value="Chromosome"/>
</dbReference>
<dbReference type="HOGENOM" id="CLU_690225_0_0_6"/>
<feature type="transmembrane region" description="Helical" evidence="1">
    <location>
        <begin position="58"/>
        <end position="83"/>
    </location>
</feature>
<feature type="transmembrane region" description="Helical" evidence="1">
    <location>
        <begin position="259"/>
        <end position="278"/>
    </location>
</feature>
<reference evidence="2 3" key="1">
    <citation type="journal article" date="2014" name="Genome Announc.">
        <title>Complete Genome Sequence of Cronobacter sakazakii Strain CMCC 45402.</title>
        <authorList>
            <person name="Zhao Z."/>
            <person name="Wang L."/>
            <person name="Wang B."/>
            <person name="Liang H."/>
            <person name="Ye Q."/>
            <person name="Zeng M."/>
        </authorList>
    </citation>
    <scope>NUCLEOTIDE SEQUENCE [LARGE SCALE GENOMIC DNA]</scope>
    <source>
        <strain evidence="3">45402</strain>
    </source>
</reference>
<feature type="transmembrane region" description="Helical" evidence="1">
    <location>
        <begin position="129"/>
        <end position="149"/>
    </location>
</feature>
<proteinExistence type="predicted"/>
<evidence type="ECO:0000256" key="1">
    <source>
        <dbReference type="SAM" id="Phobius"/>
    </source>
</evidence>
<feature type="transmembrane region" description="Helical" evidence="1">
    <location>
        <begin position="170"/>
        <end position="198"/>
    </location>
</feature>
<dbReference type="PATRIC" id="fig|1401659.3.peg.3516"/>
<keyword evidence="1" id="KW-0472">Membrane</keyword>
<keyword evidence="1" id="KW-1133">Transmembrane helix</keyword>
<dbReference type="RefSeq" id="WP_023899488.1">
    <property type="nucleotide sequence ID" value="NC_023032.1"/>
</dbReference>